<dbReference type="Proteomes" id="UP000032233">
    <property type="component" value="Unassembled WGS sequence"/>
</dbReference>
<reference evidence="2 3" key="1">
    <citation type="submission" date="2013-11" db="EMBL/GenBank/DDBJ databases">
        <title>Metagenomic analysis of a methanogenic consortium involved in long chain n-alkane degradation.</title>
        <authorList>
            <person name="Davidova I.A."/>
            <person name="Callaghan A.V."/>
            <person name="Wawrik B."/>
            <person name="Pruitt S."/>
            <person name="Marks C."/>
            <person name="Duncan K.E."/>
            <person name="Suflita J.M."/>
        </authorList>
    </citation>
    <scope>NUCLEOTIDE SEQUENCE [LARGE SCALE GENOMIC DNA]</scope>
    <source>
        <strain evidence="2 3">SPR</strain>
    </source>
</reference>
<comment type="caution">
    <text evidence="2">The sequence shown here is derived from an EMBL/GenBank/DDBJ whole genome shotgun (WGS) entry which is preliminary data.</text>
</comment>
<dbReference type="Gene3D" id="3.40.50.720">
    <property type="entry name" value="NAD(P)-binding Rossmann-like Domain"/>
    <property type="match status" value="1"/>
</dbReference>
<organism evidence="2 3">
    <name type="scientific">Dethiosulfatarculus sandiegensis</name>
    <dbReference type="NCBI Taxonomy" id="1429043"/>
    <lineage>
        <taxon>Bacteria</taxon>
        <taxon>Pseudomonadati</taxon>
        <taxon>Thermodesulfobacteriota</taxon>
        <taxon>Desulfarculia</taxon>
        <taxon>Desulfarculales</taxon>
        <taxon>Desulfarculaceae</taxon>
        <taxon>Dethiosulfatarculus</taxon>
    </lineage>
</organism>
<dbReference type="PANTHER" id="PTHR43245">
    <property type="entry name" value="BIFUNCTIONAL POLYMYXIN RESISTANCE PROTEIN ARNA"/>
    <property type="match status" value="1"/>
</dbReference>
<dbReference type="InterPro" id="IPR036291">
    <property type="entry name" value="NAD(P)-bd_dom_sf"/>
</dbReference>
<sequence>MSRFVITGATGFLGGKLAQRLARSHELALVKRKQTPIPAWGLNHPGLTWFDKEELGNKSPFEQPVEAVIHTATDYGRGNAAPTRVLEANLIFPMLLLEQALNHKVKAFINTDTTLNRMVNPYSLSKKQFLDWLNLFESQLTIANLKLEMLYGPGDHNQNLITTSLDAFMANKPEMDFTPGEQVRDFIFIDDAVDALSKVTEALPTLAKGINEFQVGTGCKTTLKQFLKTAKILSKSKTRLNLGALAYRDQENMCSVADTTALNRLGWQPRTSLEQGLCLTIEHLRAQNAPK</sequence>
<evidence type="ECO:0000313" key="3">
    <source>
        <dbReference type="Proteomes" id="UP000032233"/>
    </source>
</evidence>
<accession>A0A0D2JNG6</accession>
<dbReference type="RefSeq" id="WP_044352698.1">
    <property type="nucleotide sequence ID" value="NZ_AZAC01000078.1"/>
</dbReference>
<dbReference type="STRING" id="1429043.X474_27085"/>
<dbReference type="SUPFAM" id="SSF51735">
    <property type="entry name" value="NAD(P)-binding Rossmann-fold domains"/>
    <property type="match status" value="1"/>
</dbReference>
<dbReference type="EMBL" id="AZAC01000078">
    <property type="protein sequence ID" value="KIX11010.1"/>
    <property type="molecule type" value="Genomic_DNA"/>
</dbReference>
<dbReference type="InParanoid" id="A0A0D2JNG6"/>
<dbReference type="OrthoDB" id="9801785at2"/>
<gene>
    <name evidence="2" type="ORF">X474_27085</name>
</gene>
<feature type="domain" description="NAD-dependent epimerase/dehydratase" evidence="1">
    <location>
        <begin position="5"/>
        <end position="202"/>
    </location>
</feature>
<evidence type="ECO:0000313" key="2">
    <source>
        <dbReference type="EMBL" id="KIX11010.1"/>
    </source>
</evidence>
<keyword evidence="3" id="KW-1185">Reference proteome</keyword>
<dbReference type="PANTHER" id="PTHR43245:SF13">
    <property type="entry name" value="UDP-D-APIOSE_UDP-D-XYLOSE SYNTHASE 2"/>
    <property type="match status" value="1"/>
</dbReference>
<dbReference type="AlphaFoldDB" id="A0A0D2JNG6"/>
<name>A0A0D2JNG6_9BACT</name>
<protein>
    <recommendedName>
        <fullName evidence="1">NAD-dependent epimerase/dehydratase domain-containing protein</fullName>
    </recommendedName>
</protein>
<evidence type="ECO:0000259" key="1">
    <source>
        <dbReference type="Pfam" id="PF01370"/>
    </source>
</evidence>
<dbReference type="InterPro" id="IPR001509">
    <property type="entry name" value="Epimerase_deHydtase"/>
</dbReference>
<dbReference type="InterPro" id="IPR050177">
    <property type="entry name" value="Lipid_A_modif_metabolic_enz"/>
</dbReference>
<dbReference type="Pfam" id="PF01370">
    <property type="entry name" value="Epimerase"/>
    <property type="match status" value="1"/>
</dbReference>
<proteinExistence type="predicted"/>